<name>A0A8T9CAT8_9HELO</name>
<comment type="similarity">
    <text evidence="4">Belongs to the RBT5 family.</text>
</comment>
<evidence type="ECO:0000313" key="19">
    <source>
        <dbReference type="EMBL" id="TVY82748.1"/>
    </source>
</evidence>
<evidence type="ECO:0000256" key="2">
    <source>
        <dbReference type="ARBA" id="ARBA00004589"/>
    </source>
</evidence>
<evidence type="ECO:0000256" key="10">
    <source>
        <dbReference type="ARBA" id="ARBA00023136"/>
    </source>
</evidence>
<feature type="compositionally biased region" description="Basic and acidic residues" evidence="15">
    <location>
        <begin position="430"/>
        <end position="459"/>
    </location>
</feature>
<dbReference type="GO" id="GO:0005576">
    <property type="term" value="C:extracellular region"/>
    <property type="evidence" value="ECO:0007669"/>
    <property type="project" value="UniProtKB-SubCell"/>
</dbReference>
<evidence type="ECO:0000256" key="3">
    <source>
        <dbReference type="ARBA" id="ARBA00004613"/>
    </source>
</evidence>
<keyword evidence="8 17" id="KW-0732">Signal</keyword>
<organism evidence="19 20">
    <name type="scientific">Lachnellula suecica</name>
    <dbReference type="NCBI Taxonomy" id="602035"/>
    <lineage>
        <taxon>Eukaryota</taxon>
        <taxon>Fungi</taxon>
        <taxon>Dikarya</taxon>
        <taxon>Ascomycota</taxon>
        <taxon>Pezizomycotina</taxon>
        <taxon>Leotiomycetes</taxon>
        <taxon>Helotiales</taxon>
        <taxon>Lachnaceae</taxon>
        <taxon>Lachnellula</taxon>
    </lineage>
</organism>
<dbReference type="PROSITE" id="PS52012">
    <property type="entry name" value="CFEM"/>
    <property type="match status" value="1"/>
</dbReference>
<evidence type="ECO:0000256" key="4">
    <source>
        <dbReference type="ARBA" id="ARBA00010031"/>
    </source>
</evidence>
<evidence type="ECO:0000256" key="13">
    <source>
        <dbReference type="ARBA" id="ARBA00038359"/>
    </source>
</evidence>
<keyword evidence="6" id="KW-0325">Glycoprotein</keyword>
<dbReference type="OrthoDB" id="408702at2759"/>
<evidence type="ECO:0000256" key="17">
    <source>
        <dbReference type="SAM" id="SignalP"/>
    </source>
</evidence>
<comment type="caution">
    <text evidence="19">The sequence shown here is derived from an EMBL/GenBank/DDBJ whole genome shotgun (WGS) entry which is preliminary data.</text>
</comment>
<feature type="transmembrane region" description="Helical" evidence="16">
    <location>
        <begin position="136"/>
        <end position="156"/>
    </location>
</feature>
<keyword evidence="20" id="KW-1185">Reference proteome</keyword>
<keyword evidence="5" id="KW-0964">Secreted</keyword>
<feature type="region of interest" description="Disordered" evidence="15">
    <location>
        <begin position="428"/>
        <end position="459"/>
    </location>
</feature>
<evidence type="ECO:0000256" key="1">
    <source>
        <dbReference type="ARBA" id="ARBA00004141"/>
    </source>
</evidence>
<feature type="transmembrane region" description="Helical" evidence="16">
    <location>
        <begin position="332"/>
        <end position="351"/>
    </location>
</feature>
<dbReference type="InterPro" id="IPR052337">
    <property type="entry name" value="SAT4-like"/>
</dbReference>
<sequence>MRLTPLLLCLASGLRTVTAVANTTSALAQLSVLSPCSLSCVTIKIPVVGCELLDINCQCASNRLLDITAACLYANCTLEETLDTAKVTAEVCERPSQSKNSMLHIMTYVCATITNGSVLARFLVRWLLRQQIRLDDVFIVLAIISAAIFTYFGVLFEKNGFGTHIYDVDSKVVPDLLYWLFVCEPLYILTIGMVKISILCFYLNVFPRKSFKIATIIVLGFVVACITTFTLATVFQCTPVRRAWQLDLPGKCVNYNAFSWSNAVLNIVQDILIVVLPIRELRSLQISSKKKIGLYAMFSVGSFVFITGIIRLYTLKNFGLTADPTWNNVPTIFWSTLETTAAVFCACMPSMRAGLVRLFPKVFGSTSIFESSRGSSNWGSKVSSAKRGPRVRSISRDLNTTASETEIELDTKQGGRFIRIDDATGSEVALRGEDTGRKQNLRFDSEEERPPLPRKDDYI</sequence>
<dbReference type="PANTHER" id="PTHR33048:SF160">
    <property type="entry name" value="SAT4 FAMILY MEMBRANE PROTEIN"/>
    <property type="match status" value="1"/>
</dbReference>
<dbReference type="Pfam" id="PF05730">
    <property type="entry name" value="CFEM"/>
    <property type="match status" value="1"/>
</dbReference>
<keyword evidence="6" id="KW-0336">GPI-anchor</keyword>
<evidence type="ECO:0000259" key="18">
    <source>
        <dbReference type="PROSITE" id="PS52012"/>
    </source>
</evidence>
<dbReference type="Proteomes" id="UP000469558">
    <property type="component" value="Unassembled WGS sequence"/>
</dbReference>
<evidence type="ECO:0000256" key="11">
    <source>
        <dbReference type="ARBA" id="ARBA00023157"/>
    </source>
</evidence>
<accession>A0A8T9CAT8</accession>
<feature type="disulfide bond" evidence="14">
    <location>
        <begin position="36"/>
        <end position="76"/>
    </location>
</feature>
<evidence type="ECO:0000256" key="9">
    <source>
        <dbReference type="ARBA" id="ARBA00022989"/>
    </source>
</evidence>
<keyword evidence="14" id="KW-0408">Iron</keyword>
<evidence type="ECO:0000313" key="20">
    <source>
        <dbReference type="Proteomes" id="UP000469558"/>
    </source>
</evidence>
<feature type="domain" description="CFEM" evidence="18">
    <location>
        <begin position="9"/>
        <end position="119"/>
    </location>
</feature>
<dbReference type="Pfam" id="PF20684">
    <property type="entry name" value="Fung_rhodopsin"/>
    <property type="match status" value="1"/>
</dbReference>
<evidence type="ECO:0000256" key="6">
    <source>
        <dbReference type="ARBA" id="ARBA00022622"/>
    </source>
</evidence>
<dbReference type="EMBL" id="QGMK01000280">
    <property type="protein sequence ID" value="TVY82748.1"/>
    <property type="molecule type" value="Genomic_DNA"/>
</dbReference>
<evidence type="ECO:0000256" key="7">
    <source>
        <dbReference type="ARBA" id="ARBA00022692"/>
    </source>
</evidence>
<proteinExistence type="inferred from homology"/>
<keyword evidence="12" id="KW-0449">Lipoprotein</keyword>
<dbReference type="GO" id="GO:0098552">
    <property type="term" value="C:side of membrane"/>
    <property type="evidence" value="ECO:0007669"/>
    <property type="project" value="UniProtKB-KW"/>
</dbReference>
<evidence type="ECO:0000256" key="12">
    <source>
        <dbReference type="ARBA" id="ARBA00023288"/>
    </source>
</evidence>
<keyword evidence="14" id="KW-0479">Metal-binding</keyword>
<evidence type="ECO:0000256" key="8">
    <source>
        <dbReference type="ARBA" id="ARBA00022729"/>
    </source>
</evidence>
<feature type="transmembrane region" description="Helical" evidence="16">
    <location>
        <begin position="105"/>
        <end position="124"/>
    </location>
</feature>
<feature type="disulfide bond" evidence="14">
    <location>
        <begin position="59"/>
        <end position="92"/>
    </location>
</feature>
<comment type="similarity">
    <text evidence="13">Belongs to the SAT4 family.</text>
</comment>
<feature type="transmembrane region" description="Helical" evidence="16">
    <location>
        <begin position="213"/>
        <end position="235"/>
    </location>
</feature>
<reference evidence="19 20" key="1">
    <citation type="submission" date="2018-05" db="EMBL/GenBank/DDBJ databases">
        <title>Genome sequencing and assembly of the regulated plant pathogen Lachnellula willkommii and related sister species for the development of diagnostic species identification markers.</title>
        <authorList>
            <person name="Giroux E."/>
            <person name="Bilodeau G."/>
        </authorList>
    </citation>
    <scope>NUCLEOTIDE SEQUENCE [LARGE SCALE GENOMIC DNA]</scope>
    <source>
        <strain evidence="19 20">CBS 268.59</strain>
    </source>
</reference>
<dbReference type="InterPro" id="IPR049326">
    <property type="entry name" value="Rhodopsin_dom_fungi"/>
</dbReference>
<evidence type="ECO:0000256" key="5">
    <source>
        <dbReference type="ARBA" id="ARBA00022525"/>
    </source>
</evidence>
<evidence type="ECO:0000256" key="14">
    <source>
        <dbReference type="PROSITE-ProRule" id="PRU01356"/>
    </source>
</evidence>
<dbReference type="GO" id="GO:0046872">
    <property type="term" value="F:metal ion binding"/>
    <property type="evidence" value="ECO:0007669"/>
    <property type="project" value="UniProtKB-UniRule"/>
</dbReference>
<comment type="subcellular location">
    <subcellularLocation>
        <location evidence="2">Membrane</location>
        <topology evidence="2">Lipid-anchor</topology>
        <topology evidence="2">GPI-anchor</topology>
    </subcellularLocation>
    <subcellularLocation>
        <location evidence="1">Membrane</location>
        <topology evidence="1">Multi-pass membrane protein</topology>
    </subcellularLocation>
    <subcellularLocation>
        <location evidence="3">Secreted</location>
    </subcellularLocation>
</comment>
<feature type="binding site" description="axial binding residue" evidence="14">
    <location>
        <position position="54"/>
    </location>
    <ligand>
        <name>heme</name>
        <dbReference type="ChEBI" id="CHEBI:30413"/>
    </ligand>
    <ligandPart>
        <name>Fe</name>
        <dbReference type="ChEBI" id="CHEBI:18248"/>
    </ligandPart>
</feature>
<feature type="disulfide bond" evidence="14">
    <location>
        <begin position="40"/>
        <end position="71"/>
    </location>
</feature>
<protein>
    <submittedName>
        <fullName evidence="19">Satratoxin biosynthesis SC1 cluster protein</fullName>
    </submittedName>
</protein>
<feature type="disulfide bond" evidence="14">
    <location>
        <begin position="50"/>
        <end position="57"/>
    </location>
</feature>
<dbReference type="PANTHER" id="PTHR33048">
    <property type="entry name" value="PTH11-LIKE INTEGRAL MEMBRANE PROTEIN (AFU_ORTHOLOGUE AFUA_5G11245)"/>
    <property type="match status" value="1"/>
</dbReference>
<feature type="transmembrane region" description="Helical" evidence="16">
    <location>
        <begin position="176"/>
        <end position="201"/>
    </location>
</feature>
<evidence type="ECO:0000256" key="16">
    <source>
        <dbReference type="SAM" id="Phobius"/>
    </source>
</evidence>
<evidence type="ECO:0000256" key="15">
    <source>
        <dbReference type="SAM" id="MobiDB-lite"/>
    </source>
</evidence>
<keyword evidence="9 16" id="KW-1133">Transmembrane helix</keyword>
<dbReference type="AlphaFoldDB" id="A0A8T9CAT8"/>
<dbReference type="InterPro" id="IPR008427">
    <property type="entry name" value="Extracellular_membr_CFEM_dom"/>
</dbReference>
<keyword evidence="11 14" id="KW-1015">Disulfide bond</keyword>
<gene>
    <name evidence="19" type="primary">SAT4_8</name>
    <name evidence="19" type="ORF">LSUE1_G001423</name>
</gene>
<feature type="transmembrane region" description="Helical" evidence="16">
    <location>
        <begin position="292"/>
        <end position="312"/>
    </location>
</feature>
<feature type="signal peptide" evidence="17">
    <location>
        <begin position="1"/>
        <end position="19"/>
    </location>
</feature>
<feature type="transmembrane region" description="Helical" evidence="16">
    <location>
        <begin position="255"/>
        <end position="276"/>
    </location>
</feature>
<keyword evidence="14" id="KW-0349">Heme</keyword>
<keyword evidence="10 16" id="KW-0472">Membrane</keyword>
<keyword evidence="7 16" id="KW-0812">Transmembrane</keyword>
<feature type="chain" id="PRO_5035939888" evidence="17">
    <location>
        <begin position="20"/>
        <end position="459"/>
    </location>
</feature>